<reference evidence="1 2" key="1">
    <citation type="journal article" date="2016" name="Environ. Microbiol.">
        <title>Genomic resolution of a cold subsurface aquifer community provides metabolic insights for novel microbes adapted to high CO concentrations.</title>
        <authorList>
            <person name="Probst A.J."/>
            <person name="Castelle C.J."/>
            <person name="Singh A."/>
            <person name="Brown C.T."/>
            <person name="Anantharaman K."/>
            <person name="Sharon I."/>
            <person name="Hug L.A."/>
            <person name="Burstein D."/>
            <person name="Emerson J.B."/>
            <person name="Thomas B.C."/>
            <person name="Banfield J.F."/>
        </authorList>
    </citation>
    <scope>NUCLEOTIDE SEQUENCE [LARGE SCALE GENOMIC DNA]</scope>
    <source>
        <strain evidence="1">CG1_02_38_46</strain>
    </source>
</reference>
<name>A0A1J4SG39_9BACT</name>
<comment type="caution">
    <text evidence="1">The sequence shown here is derived from an EMBL/GenBank/DDBJ whole genome shotgun (WGS) entry which is preliminary data.</text>
</comment>
<evidence type="ECO:0000313" key="1">
    <source>
        <dbReference type="EMBL" id="OIN98401.1"/>
    </source>
</evidence>
<dbReference type="Proteomes" id="UP000182278">
    <property type="component" value="Unassembled WGS sequence"/>
</dbReference>
<protein>
    <submittedName>
        <fullName evidence="1">Uncharacterized protein</fullName>
    </submittedName>
</protein>
<dbReference type="AlphaFoldDB" id="A0A1J4SG39"/>
<sequence length="95" mass="10049">MAKEKAVYQDAFTKLAPSLTRPNSGANTINSPNLTKGGITISKELIPDEVAVGDVVLMKVANVDTDKNEVSFEYLNKQETSGEAVPAAPANLSTL</sequence>
<dbReference type="EMBL" id="MNUO01000013">
    <property type="protein sequence ID" value="OIN98401.1"/>
    <property type="molecule type" value="Genomic_DNA"/>
</dbReference>
<evidence type="ECO:0000313" key="2">
    <source>
        <dbReference type="Proteomes" id="UP000182278"/>
    </source>
</evidence>
<organism evidence="1 2">
    <name type="scientific">Candidatus Desantisbacteria bacterium CG1_02_38_46</name>
    <dbReference type="NCBI Taxonomy" id="1817893"/>
    <lineage>
        <taxon>Bacteria</taxon>
        <taxon>Candidatus Desantisiibacteriota</taxon>
    </lineage>
</organism>
<gene>
    <name evidence="1" type="ORF">AUJ66_00990</name>
</gene>
<dbReference type="STRING" id="1817893.AUJ66_00990"/>
<accession>A0A1J4SG39</accession>
<proteinExistence type="predicted"/>